<dbReference type="PANTHER" id="PTHR37423:SF2">
    <property type="entry name" value="MEMBRANE-BOUND LYTIC MUREIN TRANSGLYCOSYLASE C"/>
    <property type="match status" value="1"/>
</dbReference>
<organism evidence="6 7">
    <name type="scientific">Sphingomonas guangdongensis</name>
    <dbReference type="NCBI Taxonomy" id="1141890"/>
    <lineage>
        <taxon>Bacteria</taxon>
        <taxon>Pseudomonadati</taxon>
        <taxon>Pseudomonadota</taxon>
        <taxon>Alphaproteobacteria</taxon>
        <taxon>Sphingomonadales</taxon>
        <taxon>Sphingomonadaceae</taxon>
        <taxon>Sphingomonas</taxon>
    </lineage>
</organism>
<gene>
    <name evidence="6" type="ORF">SAMN06297144_3034</name>
</gene>
<protein>
    <submittedName>
        <fullName evidence="6">Soluble lytic murein transglycosylase</fullName>
    </submittedName>
</protein>
<sequence length="683" mass="72981">MSSMLGWVLRSGGLIAGASGVAVAATMAHAPIASRVAWVGAQVAPSFTPAPVATAQPAQSQPVVTDPLLNTVEQWKRLQNSDNLPFAEYASFLLAHPGWPGERSRRAAAETVGDTYPPSPALVAQFFERYPPLTAAGRIRHAVALQQLGQPARAAEQARAAWRMGVLRSADEARVLASFPAALTAADHDARIDMLLWQGATSAATRQMAFASAIRRPVLEARLALRTNAADAAARSAALEATAATDAGFVADRAAWLRQNGASASARALLARPRTLAAPPAAPEKWFEVLLTNARAATADNQHLTAYDIARQVDDVYPVGTDIALRPLGERDDYTSLVWLAGTTAMQRLARPRDAIGQFDRYARGSRTPTTQSKGLYWAGRAAEAAGHATLARSYLSRAAGYGDLYYGQLAAERLRQPLRAPAAAAAQPIDPGARAAFGNREVVRAARLLGTLGRRQEQGLFLRQIAADATTASDHALAGELARTINRPDLGVLVGKSALENGLSDYTVAGYPSVTVPAAAQDSWTMVHAIARQESQFDRAAVSHAGARGLMQLMPGTAREVAGKLGLGYDASALTVDTNYNIQLGSHYFEKMLSLYGSYPLAVAAYNAGPGNVNKWLRANGDPRTPGVDMVDWVERIPIFETKNYVQRVLENAVVYDLLNPARSRSRAPNNLSWYLGKNQPG</sequence>
<proteinExistence type="inferred from homology"/>
<evidence type="ECO:0000259" key="5">
    <source>
        <dbReference type="Pfam" id="PF01464"/>
    </source>
</evidence>
<reference evidence="6 7" key="1">
    <citation type="submission" date="2017-07" db="EMBL/GenBank/DDBJ databases">
        <authorList>
            <person name="Sun Z.S."/>
            <person name="Albrecht U."/>
            <person name="Echele G."/>
            <person name="Lee C.C."/>
        </authorList>
    </citation>
    <scope>NUCLEOTIDE SEQUENCE [LARGE SCALE GENOMIC DNA]</scope>
    <source>
        <strain evidence="6 7">CGMCC 1.12672</strain>
    </source>
</reference>
<dbReference type="Gene3D" id="1.25.20.10">
    <property type="entry name" value="Bacterial muramidases"/>
    <property type="match status" value="1"/>
</dbReference>
<dbReference type="AlphaFoldDB" id="A0A285R1C5"/>
<dbReference type="Pfam" id="PF01464">
    <property type="entry name" value="SLT"/>
    <property type="match status" value="1"/>
</dbReference>
<dbReference type="SUPFAM" id="SSF53955">
    <property type="entry name" value="Lysozyme-like"/>
    <property type="match status" value="1"/>
</dbReference>
<dbReference type="EMBL" id="OBMI01000003">
    <property type="protein sequence ID" value="SOB87896.1"/>
    <property type="molecule type" value="Genomic_DNA"/>
</dbReference>
<evidence type="ECO:0000313" key="7">
    <source>
        <dbReference type="Proteomes" id="UP000219494"/>
    </source>
</evidence>
<name>A0A285R1C5_9SPHN</name>
<feature type="domain" description="Transglycosylase SLT" evidence="5">
    <location>
        <begin position="523"/>
        <end position="623"/>
    </location>
</feature>
<keyword evidence="7" id="KW-1185">Reference proteome</keyword>
<feature type="signal peptide" evidence="4">
    <location>
        <begin position="1"/>
        <end position="24"/>
    </location>
</feature>
<comment type="similarity">
    <text evidence="2">Belongs to the virb1 family.</text>
</comment>
<evidence type="ECO:0000256" key="3">
    <source>
        <dbReference type="ARBA" id="ARBA00022729"/>
    </source>
</evidence>
<dbReference type="InterPro" id="IPR008939">
    <property type="entry name" value="Lytic_TGlycosylase_superhlx_U"/>
</dbReference>
<evidence type="ECO:0000256" key="1">
    <source>
        <dbReference type="ARBA" id="ARBA00007734"/>
    </source>
</evidence>
<accession>A0A285R1C5</accession>
<dbReference type="PANTHER" id="PTHR37423">
    <property type="entry name" value="SOLUBLE LYTIC MUREIN TRANSGLYCOSYLASE-RELATED"/>
    <property type="match status" value="1"/>
</dbReference>
<evidence type="ECO:0000256" key="4">
    <source>
        <dbReference type="SAM" id="SignalP"/>
    </source>
</evidence>
<comment type="similarity">
    <text evidence="1">Belongs to the transglycosylase Slt family.</text>
</comment>
<feature type="chain" id="PRO_5013352454" evidence="4">
    <location>
        <begin position="25"/>
        <end position="683"/>
    </location>
</feature>
<evidence type="ECO:0000256" key="2">
    <source>
        <dbReference type="ARBA" id="ARBA00009387"/>
    </source>
</evidence>
<dbReference type="Proteomes" id="UP000219494">
    <property type="component" value="Unassembled WGS sequence"/>
</dbReference>
<dbReference type="GO" id="GO:0004553">
    <property type="term" value="F:hydrolase activity, hydrolyzing O-glycosyl compounds"/>
    <property type="evidence" value="ECO:0007669"/>
    <property type="project" value="InterPro"/>
</dbReference>
<evidence type="ECO:0000313" key="6">
    <source>
        <dbReference type="EMBL" id="SOB87896.1"/>
    </source>
</evidence>
<dbReference type="InterPro" id="IPR008258">
    <property type="entry name" value="Transglycosylase_SLT_dom_1"/>
</dbReference>
<dbReference type="SUPFAM" id="SSF48435">
    <property type="entry name" value="Bacterial muramidases"/>
    <property type="match status" value="1"/>
</dbReference>
<dbReference type="Gene3D" id="1.10.530.10">
    <property type="match status" value="1"/>
</dbReference>
<keyword evidence="3 4" id="KW-0732">Signal</keyword>
<dbReference type="GO" id="GO:0042597">
    <property type="term" value="C:periplasmic space"/>
    <property type="evidence" value="ECO:0007669"/>
    <property type="project" value="InterPro"/>
</dbReference>
<dbReference type="CDD" id="cd13401">
    <property type="entry name" value="Slt70-like"/>
    <property type="match status" value="1"/>
</dbReference>
<dbReference type="InterPro" id="IPR023346">
    <property type="entry name" value="Lysozyme-like_dom_sf"/>
</dbReference>